<comment type="caution">
    <text evidence="15">The sequence shown here is derived from an EMBL/GenBank/DDBJ whole genome shotgun (WGS) entry which is preliminary data.</text>
</comment>
<feature type="domain" description="PAS" evidence="13">
    <location>
        <begin position="54"/>
        <end position="112"/>
    </location>
</feature>
<feature type="domain" description="PAC" evidence="14">
    <location>
        <begin position="134"/>
        <end position="186"/>
    </location>
</feature>
<evidence type="ECO:0000256" key="7">
    <source>
        <dbReference type="ARBA" id="ARBA00022777"/>
    </source>
</evidence>
<evidence type="ECO:0000256" key="1">
    <source>
        <dbReference type="ARBA" id="ARBA00000085"/>
    </source>
</evidence>
<keyword evidence="16" id="KW-1185">Reference proteome</keyword>
<dbReference type="InterPro" id="IPR000700">
    <property type="entry name" value="PAS-assoc_C"/>
</dbReference>
<name>A0ABD5RGL5_9EURY</name>
<dbReference type="InterPro" id="IPR004358">
    <property type="entry name" value="Sig_transdc_His_kin-like_C"/>
</dbReference>
<dbReference type="PANTHER" id="PTHR42878:SF7">
    <property type="entry name" value="SENSOR HISTIDINE KINASE GLRK"/>
    <property type="match status" value="1"/>
</dbReference>
<protein>
    <recommendedName>
        <fullName evidence="3">histidine kinase</fullName>
        <ecNumber evidence="3">2.7.13.3</ecNumber>
    </recommendedName>
</protein>
<dbReference type="SMART" id="SM00387">
    <property type="entry name" value="HATPase_c"/>
    <property type="match status" value="1"/>
</dbReference>
<evidence type="ECO:0000256" key="3">
    <source>
        <dbReference type="ARBA" id="ARBA00012438"/>
    </source>
</evidence>
<dbReference type="AlphaFoldDB" id="A0ABD5RGL5"/>
<keyword evidence="6" id="KW-0547">Nucleotide-binding</keyword>
<dbReference type="SMART" id="SM00086">
    <property type="entry name" value="PAC"/>
    <property type="match status" value="1"/>
</dbReference>
<dbReference type="Pfam" id="PF02518">
    <property type="entry name" value="HATPase_c"/>
    <property type="match status" value="1"/>
</dbReference>
<dbReference type="CDD" id="cd00130">
    <property type="entry name" value="PAS"/>
    <property type="match status" value="1"/>
</dbReference>
<evidence type="ECO:0000256" key="2">
    <source>
        <dbReference type="ARBA" id="ARBA00004141"/>
    </source>
</evidence>
<keyword evidence="11" id="KW-0472">Membrane</keyword>
<keyword evidence="7" id="KW-0418">Kinase</keyword>
<dbReference type="EMBL" id="JBHSQH010000001">
    <property type="protein sequence ID" value="MFC5969714.1"/>
    <property type="molecule type" value="Genomic_DNA"/>
</dbReference>
<evidence type="ECO:0000256" key="9">
    <source>
        <dbReference type="ARBA" id="ARBA00022989"/>
    </source>
</evidence>
<dbReference type="InterPro" id="IPR000014">
    <property type="entry name" value="PAS"/>
</dbReference>
<reference evidence="15 16" key="1">
    <citation type="journal article" date="2019" name="Int. J. Syst. Evol. Microbiol.">
        <title>The Global Catalogue of Microorganisms (GCM) 10K type strain sequencing project: providing services to taxonomists for standard genome sequencing and annotation.</title>
        <authorList>
            <consortium name="The Broad Institute Genomics Platform"/>
            <consortium name="The Broad Institute Genome Sequencing Center for Infectious Disease"/>
            <person name="Wu L."/>
            <person name="Ma J."/>
        </authorList>
    </citation>
    <scope>NUCLEOTIDE SEQUENCE [LARGE SCALE GENOMIC DNA]</scope>
    <source>
        <strain evidence="15 16">CGMCC 1.12543</strain>
    </source>
</reference>
<evidence type="ECO:0000313" key="15">
    <source>
        <dbReference type="EMBL" id="MFC5969714.1"/>
    </source>
</evidence>
<evidence type="ECO:0000256" key="8">
    <source>
        <dbReference type="ARBA" id="ARBA00022840"/>
    </source>
</evidence>
<evidence type="ECO:0000256" key="4">
    <source>
        <dbReference type="ARBA" id="ARBA00022679"/>
    </source>
</evidence>
<dbReference type="InterPro" id="IPR005467">
    <property type="entry name" value="His_kinase_dom"/>
</dbReference>
<sequence>MPAREAKRSASTAISRSVTDYLQKTGGIEQCEVLTNRIRNNVDRYYTERELERSREFFSRVLNLNPSAIVVLDEYGGIVRANERAETILGLCESQLLNRTFDDAHWDVVDEEGTLISDNALPFNRVRETGEPVYNVEHGIRRAEGDVVWVSINAAPLWNEQNEIENVVAVLSDTTAQKRKSQTLQATIKQLEGFGRVLSHDLGNILQIAKGRLELSRETGHEEHFEAVDDSIDRAAAMLGELTTAMQAGRLVDEVSMIRLDDVFDQAWRSQATAKATDEVEEGIQIQANEMALQRMFENLIRNAFEHGTDTATVRVGSLADGFYVEDNGPGIPVEEREKVFEPEYTTKKDGTGTGLASIHQIALAHGWDVDIREGSDGGARFDFTNVQMSSPQHDTT</sequence>
<dbReference type="PANTHER" id="PTHR42878">
    <property type="entry name" value="TWO-COMPONENT HISTIDINE KINASE"/>
    <property type="match status" value="1"/>
</dbReference>
<dbReference type="NCBIfam" id="TIGR00229">
    <property type="entry name" value="sensory_box"/>
    <property type="match status" value="1"/>
</dbReference>
<evidence type="ECO:0000313" key="16">
    <source>
        <dbReference type="Proteomes" id="UP001596099"/>
    </source>
</evidence>
<evidence type="ECO:0000259" key="14">
    <source>
        <dbReference type="PROSITE" id="PS50113"/>
    </source>
</evidence>
<dbReference type="InterPro" id="IPR001610">
    <property type="entry name" value="PAC"/>
</dbReference>
<dbReference type="CDD" id="cd00075">
    <property type="entry name" value="HATPase"/>
    <property type="match status" value="1"/>
</dbReference>
<dbReference type="Gene3D" id="3.30.565.10">
    <property type="entry name" value="Histidine kinase-like ATPase, C-terminal domain"/>
    <property type="match status" value="1"/>
</dbReference>
<dbReference type="InterPro" id="IPR036890">
    <property type="entry name" value="HATPase_C_sf"/>
</dbReference>
<accession>A0ABD5RGL5</accession>
<dbReference type="InterPro" id="IPR050351">
    <property type="entry name" value="BphY/WalK/GraS-like"/>
</dbReference>
<dbReference type="GO" id="GO:0000160">
    <property type="term" value="P:phosphorelay signal transduction system"/>
    <property type="evidence" value="ECO:0007669"/>
    <property type="project" value="UniProtKB-KW"/>
</dbReference>
<dbReference type="SUPFAM" id="SSF55874">
    <property type="entry name" value="ATPase domain of HSP90 chaperone/DNA topoisomerase II/histidine kinase"/>
    <property type="match status" value="1"/>
</dbReference>
<dbReference type="Gene3D" id="3.30.450.20">
    <property type="entry name" value="PAS domain"/>
    <property type="match status" value="1"/>
</dbReference>
<dbReference type="Proteomes" id="UP001596099">
    <property type="component" value="Unassembled WGS sequence"/>
</dbReference>
<dbReference type="GO" id="GO:0004673">
    <property type="term" value="F:protein histidine kinase activity"/>
    <property type="evidence" value="ECO:0007669"/>
    <property type="project" value="UniProtKB-EC"/>
</dbReference>
<dbReference type="InterPro" id="IPR035965">
    <property type="entry name" value="PAS-like_dom_sf"/>
</dbReference>
<dbReference type="SUPFAM" id="SSF55785">
    <property type="entry name" value="PYP-like sensor domain (PAS domain)"/>
    <property type="match status" value="1"/>
</dbReference>
<dbReference type="PROSITE" id="PS50113">
    <property type="entry name" value="PAC"/>
    <property type="match status" value="1"/>
</dbReference>
<dbReference type="RefSeq" id="WP_368409032.1">
    <property type="nucleotide sequence ID" value="NZ_JALLGW010000001.1"/>
</dbReference>
<keyword evidence="5" id="KW-0812">Transmembrane</keyword>
<evidence type="ECO:0000256" key="11">
    <source>
        <dbReference type="ARBA" id="ARBA00023136"/>
    </source>
</evidence>
<evidence type="ECO:0000256" key="6">
    <source>
        <dbReference type="ARBA" id="ARBA00022741"/>
    </source>
</evidence>
<dbReference type="PRINTS" id="PR00344">
    <property type="entry name" value="BCTRLSENSOR"/>
</dbReference>
<keyword evidence="10" id="KW-0902">Two-component regulatory system</keyword>
<evidence type="ECO:0000256" key="5">
    <source>
        <dbReference type="ARBA" id="ARBA00022692"/>
    </source>
</evidence>
<keyword evidence="8 15" id="KW-0067">ATP-binding</keyword>
<feature type="domain" description="Histidine kinase" evidence="12">
    <location>
        <begin position="197"/>
        <end position="385"/>
    </location>
</feature>
<keyword evidence="9" id="KW-1133">Transmembrane helix</keyword>
<dbReference type="PROSITE" id="PS50109">
    <property type="entry name" value="HIS_KIN"/>
    <property type="match status" value="1"/>
</dbReference>
<keyword evidence="4" id="KW-0808">Transferase</keyword>
<evidence type="ECO:0000259" key="12">
    <source>
        <dbReference type="PROSITE" id="PS50109"/>
    </source>
</evidence>
<dbReference type="InterPro" id="IPR013656">
    <property type="entry name" value="PAS_4"/>
</dbReference>
<dbReference type="Pfam" id="PF08448">
    <property type="entry name" value="PAS_4"/>
    <property type="match status" value="1"/>
</dbReference>
<dbReference type="InterPro" id="IPR003594">
    <property type="entry name" value="HATPase_dom"/>
</dbReference>
<dbReference type="EC" id="2.7.13.3" evidence="3"/>
<organism evidence="15 16">
    <name type="scientific">Halomarina salina</name>
    <dbReference type="NCBI Taxonomy" id="1872699"/>
    <lineage>
        <taxon>Archaea</taxon>
        <taxon>Methanobacteriati</taxon>
        <taxon>Methanobacteriota</taxon>
        <taxon>Stenosarchaea group</taxon>
        <taxon>Halobacteria</taxon>
        <taxon>Halobacteriales</taxon>
        <taxon>Natronomonadaceae</taxon>
        <taxon>Halomarina</taxon>
    </lineage>
</organism>
<comment type="subcellular location">
    <subcellularLocation>
        <location evidence="2">Membrane</location>
        <topology evidence="2">Multi-pass membrane protein</topology>
    </subcellularLocation>
</comment>
<comment type="catalytic activity">
    <reaction evidence="1">
        <text>ATP + protein L-histidine = ADP + protein N-phospho-L-histidine.</text>
        <dbReference type="EC" id="2.7.13.3"/>
    </reaction>
</comment>
<dbReference type="PROSITE" id="PS50112">
    <property type="entry name" value="PAS"/>
    <property type="match status" value="1"/>
</dbReference>
<dbReference type="GO" id="GO:0005524">
    <property type="term" value="F:ATP binding"/>
    <property type="evidence" value="ECO:0007669"/>
    <property type="project" value="UniProtKB-KW"/>
</dbReference>
<dbReference type="GO" id="GO:0016020">
    <property type="term" value="C:membrane"/>
    <property type="evidence" value="ECO:0007669"/>
    <property type="project" value="UniProtKB-SubCell"/>
</dbReference>
<gene>
    <name evidence="15" type="ORF">ACFPYI_00070</name>
</gene>
<evidence type="ECO:0000259" key="13">
    <source>
        <dbReference type="PROSITE" id="PS50112"/>
    </source>
</evidence>
<evidence type="ECO:0000256" key="10">
    <source>
        <dbReference type="ARBA" id="ARBA00023012"/>
    </source>
</evidence>
<proteinExistence type="predicted"/>